<evidence type="ECO:0000256" key="1">
    <source>
        <dbReference type="SAM" id="MobiDB-lite"/>
    </source>
</evidence>
<dbReference type="VEuPathDB" id="TriTrypDB:TcIL3000.11.350"/>
<dbReference type="AlphaFoldDB" id="G0UZ36"/>
<organism evidence="3">
    <name type="scientific">Trypanosoma congolense (strain IL3000)</name>
    <dbReference type="NCBI Taxonomy" id="1068625"/>
    <lineage>
        <taxon>Eukaryota</taxon>
        <taxon>Discoba</taxon>
        <taxon>Euglenozoa</taxon>
        <taxon>Kinetoplastea</taxon>
        <taxon>Metakinetoplastina</taxon>
        <taxon>Trypanosomatida</taxon>
        <taxon>Trypanosomatidae</taxon>
        <taxon>Trypanosoma</taxon>
        <taxon>Nannomonas</taxon>
    </lineage>
</organism>
<evidence type="ECO:0000259" key="2">
    <source>
        <dbReference type="Pfam" id="PF07000"/>
    </source>
</evidence>
<dbReference type="PANTHER" id="PTHR13379:SF0">
    <property type="entry name" value="UPF0415 PROTEIN C7ORF25"/>
    <property type="match status" value="1"/>
</dbReference>
<dbReference type="Pfam" id="PF07000">
    <property type="entry name" value="DUF1308"/>
    <property type="match status" value="1"/>
</dbReference>
<feature type="region of interest" description="Disordered" evidence="1">
    <location>
        <begin position="520"/>
        <end position="542"/>
    </location>
</feature>
<accession>G0UZ36</accession>
<gene>
    <name evidence="3" type="ORF">TCIL3000_11_350</name>
</gene>
<dbReference type="EMBL" id="HE575324">
    <property type="protein sequence ID" value="CCC94655.1"/>
    <property type="molecule type" value="Genomic_DNA"/>
</dbReference>
<protein>
    <recommendedName>
        <fullName evidence="2">DUF1308 domain-containing protein</fullName>
    </recommendedName>
</protein>
<feature type="domain" description="DUF1308" evidence="2">
    <location>
        <begin position="407"/>
        <end position="520"/>
    </location>
</feature>
<name>G0UZ36_TRYCI</name>
<dbReference type="PANTHER" id="PTHR13379">
    <property type="entry name" value="UNCHARACTERIZED DUF1308"/>
    <property type="match status" value="1"/>
</dbReference>
<sequence length="542" mass="59537">MELYEWQPVEEELSESDEGSALLNLSAHCGGSTASISSSRCTGSGNSDEAVVCERMRKELINMRDRLERIPEHHVAVKNLSQLRQRIGKALLMVERAMDEVSRQDGEDESHDPITNNVDVAYFDALLTALENEPKVMKLFSSFPTSQTSGTRGVLVDLVSCGGLRWIKVRAASSWRLEREAKEGSWELPIARLLTASKLRRLPFMQTPEVVVLFSHQPPASMCEAIRHMGARPVSCAELRAMSKNKSFPSLWAGEHFLPPLYLTPRFICFDTTALVALCSEACFAESVGSNVAALRRHRVLAEQQRCEEHDCCVSMHIEPVLTQYTSWYGAQDMEALICNRIQRCGSDKAPIPIVKRVDVSWLEALIDSSMGGGTCSGVVAESAVVRCTLEKQEGRTAEMALDDSPNWIVADVTLAEFRWILETIAGPRELCRALSLLRCCTVVSTDVMYIEPHGSPITHVSLLASTGKVSARNLLVFGLSDAVGAVVLSSNRQLPNVALNEGIELMVASHPARALVEQKIRGDPPRKGPAAPPPVGRGNCY</sequence>
<dbReference type="InterPro" id="IPR010733">
    <property type="entry name" value="DUF1308"/>
</dbReference>
<proteinExistence type="predicted"/>
<evidence type="ECO:0000313" key="3">
    <source>
        <dbReference type="EMBL" id="CCC94655.1"/>
    </source>
</evidence>
<reference evidence="3" key="1">
    <citation type="journal article" date="2012" name="Proc. Natl. Acad. Sci. U.S.A.">
        <title>Antigenic diversity is generated by distinct evolutionary mechanisms in African trypanosome species.</title>
        <authorList>
            <person name="Jackson A.P."/>
            <person name="Berry A."/>
            <person name="Aslett M."/>
            <person name="Allison H.C."/>
            <person name="Burton P."/>
            <person name="Vavrova-Anderson J."/>
            <person name="Brown R."/>
            <person name="Browne H."/>
            <person name="Corton N."/>
            <person name="Hauser H."/>
            <person name="Gamble J."/>
            <person name="Gilderthorp R."/>
            <person name="Marcello L."/>
            <person name="McQuillan J."/>
            <person name="Otto T.D."/>
            <person name="Quail M.A."/>
            <person name="Sanders M.J."/>
            <person name="van Tonder A."/>
            <person name="Ginger M.L."/>
            <person name="Field M.C."/>
            <person name="Barry J.D."/>
            <person name="Hertz-Fowler C."/>
            <person name="Berriman M."/>
        </authorList>
    </citation>
    <scope>NUCLEOTIDE SEQUENCE</scope>
    <source>
        <strain evidence="3">IL3000</strain>
    </source>
</reference>